<sequence length="695" mass="76561">MTTTRDAAAPPVAHREPATRTHHGDTVTDDYAWLAARDRPETRAYLEAENAHTEAATAHLAPLAETLFQEIKDRTRETDLSVPTRIGAWWYYSRTEEGRQYGIHCRRVVRAGEADPPATDGGPLDGEEVLLDGNALAAGHEFFALGTYDVSPDGRRLAYSTDHVGNERFTLRVKDLDTGEMLPDEIPDAAYGSAWSADGGTLFYLTVDAQWRPYRVWRHEIGTTQDRDVLVHEESDERFWAGVSLTRSHEYVLIDLHSKLTSEVLAVPAHAPAAPPVVVAPRRHGVEYTVEHHGDRFLLLHNDGAEDFALAATPAAAPGPWTTLLPHTPGVRLEAVDAFHDHLVVSLRAEGLTGLRVLPAGADDGWDITFPEPLYSVHLSGNPEYRTDSVRLSYASLTTPQSVYDYRLADRELVLRKRTPVLGDFDPAAYTQHREWAVADDGTRVPISLVCRRDTPRDGSAPAVLYGYGSYEASMDPWFSIPRLSLLDRGVVWAVAHVRGGGEMGRHWYTEGKLLAKKNTFTDFVACARHLTSSGWTSAARLVARGGSAGGLLMGAVANLAPAEFAGILAQVPFVDPLTSMLDPTLPLTVTEWEEWGNPLDDPEVYAYMRSYSPYENVAAQRYPAILAMSGLNDTRVLYTEPTKWIARLRATAPGGDYLLKTEMGAGHGGPSGRYDAWREEAFMSAWTLSRLGLA</sequence>
<dbReference type="InterPro" id="IPR029058">
    <property type="entry name" value="AB_hydrolase_fold"/>
</dbReference>
<dbReference type="GO" id="GO:0004252">
    <property type="term" value="F:serine-type endopeptidase activity"/>
    <property type="evidence" value="ECO:0007669"/>
    <property type="project" value="InterPro"/>
</dbReference>
<comment type="caution">
    <text evidence="8">The sequence shown here is derived from an EMBL/GenBank/DDBJ whole genome shotgun (WGS) entry which is preliminary data.</text>
</comment>
<keyword evidence="2" id="KW-0645">Protease</keyword>
<comment type="similarity">
    <text evidence="1">Belongs to the peptidase S9A family.</text>
</comment>
<dbReference type="PRINTS" id="PR00862">
    <property type="entry name" value="PROLIGOPTASE"/>
</dbReference>
<feature type="region of interest" description="Disordered" evidence="5">
    <location>
        <begin position="1"/>
        <end position="25"/>
    </location>
</feature>
<dbReference type="EMBL" id="BMQC01000003">
    <property type="protein sequence ID" value="GGK21728.1"/>
    <property type="molecule type" value="Genomic_DNA"/>
</dbReference>
<reference evidence="8" key="1">
    <citation type="journal article" date="2014" name="Int. J. Syst. Evol. Microbiol.">
        <title>Complete genome sequence of Corynebacterium casei LMG S-19264T (=DSM 44701T), isolated from a smear-ripened cheese.</title>
        <authorList>
            <consortium name="US DOE Joint Genome Institute (JGI-PGF)"/>
            <person name="Walter F."/>
            <person name="Albersmeier A."/>
            <person name="Kalinowski J."/>
            <person name="Ruckert C."/>
        </authorList>
    </citation>
    <scope>NUCLEOTIDE SEQUENCE</scope>
    <source>
        <strain evidence="8">JCM 3091</strain>
    </source>
</reference>
<dbReference type="RefSeq" id="WP_189113247.1">
    <property type="nucleotide sequence ID" value="NZ_BMQC01000003.1"/>
</dbReference>
<feature type="domain" description="Peptidase S9 prolyl oligopeptidase catalytic" evidence="6">
    <location>
        <begin position="478"/>
        <end position="693"/>
    </location>
</feature>
<keyword evidence="4" id="KW-0720">Serine protease</keyword>
<dbReference type="InterPro" id="IPR002470">
    <property type="entry name" value="Peptidase_S9A"/>
</dbReference>
<dbReference type="AlphaFoldDB" id="A0A8J3FJ10"/>
<dbReference type="Pfam" id="PF02897">
    <property type="entry name" value="Peptidase_S9_N"/>
    <property type="match status" value="1"/>
</dbReference>
<evidence type="ECO:0000256" key="4">
    <source>
        <dbReference type="ARBA" id="ARBA00022825"/>
    </source>
</evidence>
<dbReference type="Gene3D" id="2.130.10.120">
    <property type="entry name" value="Prolyl oligopeptidase, N-terminal domain"/>
    <property type="match status" value="1"/>
</dbReference>
<dbReference type="GO" id="GO:0006508">
    <property type="term" value="P:proteolysis"/>
    <property type="evidence" value="ECO:0007669"/>
    <property type="project" value="UniProtKB-KW"/>
</dbReference>
<keyword evidence="9" id="KW-1185">Reference proteome</keyword>
<protein>
    <submittedName>
        <fullName evidence="8">Oligopeptidase B</fullName>
    </submittedName>
</protein>
<evidence type="ECO:0000256" key="1">
    <source>
        <dbReference type="ARBA" id="ARBA00005228"/>
    </source>
</evidence>
<dbReference type="SUPFAM" id="SSF53474">
    <property type="entry name" value="alpha/beta-Hydrolases"/>
    <property type="match status" value="1"/>
</dbReference>
<dbReference type="PANTHER" id="PTHR11757:SF19">
    <property type="entry name" value="PROLYL ENDOPEPTIDASE-LIKE"/>
    <property type="match status" value="1"/>
</dbReference>
<dbReference type="Gene3D" id="3.40.50.1820">
    <property type="entry name" value="alpha/beta hydrolase"/>
    <property type="match status" value="1"/>
</dbReference>
<gene>
    <name evidence="8" type="primary">ptrB</name>
    <name evidence="8" type="ORF">GCM10010124_12770</name>
</gene>
<proteinExistence type="inferred from homology"/>
<feature type="domain" description="Peptidase S9A N-terminal" evidence="7">
    <location>
        <begin position="10"/>
        <end position="417"/>
    </location>
</feature>
<dbReference type="InterPro" id="IPR023302">
    <property type="entry name" value="Pept_S9A_N"/>
</dbReference>
<evidence type="ECO:0000256" key="3">
    <source>
        <dbReference type="ARBA" id="ARBA00022801"/>
    </source>
</evidence>
<evidence type="ECO:0000313" key="8">
    <source>
        <dbReference type="EMBL" id="GGK21728.1"/>
    </source>
</evidence>
<accession>A0A8J3FJ10</accession>
<evidence type="ECO:0000313" key="9">
    <source>
        <dbReference type="Proteomes" id="UP000662200"/>
    </source>
</evidence>
<dbReference type="PANTHER" id="PTHR11757">
    <property type="entry name" value="PROTEASE FAMILY S9A OLIGOPEPTIDASE"/>
    <property type="match status" value="1"/>
</dbReference>
<dbReference type="Proteomes" id="UP000662200">
    <property type="component" value="Unassembled WGS sequence"/>
</dbReference>
<evidence type="ECO:0000259" key="6">
    <source>
        <dbReference type="Pfam" id="PF00326"/>
    </source>
</evidence>
<evidence type="ECO:0000256" key="2">
    <source>
        <dbReference type="ARBA" id="ARBA00022670"/>
    </source>
</evidence>
<name>A0A8J3FJ10_9ACTN</name>
<dbReference type="SUPFAM" id="SSF50993">
    <property type="entry name" value="Peptidase/esterase 'gauge' domain"/>
    <property type="match status" value="1"/>
</dbReference>
<keyword evidence="3" id="KW-0378">Hydrolase</keyword>
<organism evidence="8 9">
    <name type="scientific">Pilimelia terevasa</name>
    <dbReference type="NCBI Taxonomy" id="53372"/>
    <lineage>
        <taxon>Bacteria</taxon>
        <taxon>Bacillati</taxon>
        <taxon>Actinomycetota</taxon>
        <taxon>Actinomycetes</taxon>
        <taxon>Micromonosporales</taxon>
        <taxon>Micromonosporaceae</taxon>
        <taxon>Pilimelia</taxon>
    </lineage>
</organism>
<evidence type="ECO:0000259" key="7">
    <source>
        <dbReference type="Pfam" id="PF02897"/>
    </source>
</evidence>
<dbReference type="InterPro" id="IPR051543">
    <property type="entry name" value="Serine_Peptidase_S9A"/>
</dbReference>
<dbReference type="InterPro" id="IPR001375">
    <property type="entry name" value="Peptidase_S9_cat"/>
</dbReference>
<evidence type="ECO:0000256" key="5">
    <source>
        <dbReference type="SAM" id="MobiDB-lite"/>
    </source>
</evidence>
<feature type="compositionally biased region" description="Basic and acidic residues" evidence="5">
    <location>
        <begin position="13"/>
        <end position="25"/>
    </location>
</feature>
<reference evidence="8" key="2">
    <citation type="submission" date="2020-09" db="EMBL/GenBank/DDBJ databases">
        <authorList>
            <person name="Sun Q."/>
            <person name="Ohkuma M."/>
        </authorList>
    </citation>
    <scope>NUCLEOTIDE SEQUENCE</scope>
    <source>
        <strain evidence="8">JCM 3091</strain>
    </source>
</reference>
<dbReference type="Pfam" id="PF00326">
    <property type="entry name" value="Peptidase_S9"/>
    <property type="match status" value="1"/>
</dbReference>